<dbReference type="EC" id="2.1.1.33" evidence="7"/>
<evidence type="ECO:0000256" key="7">
    <source>
        <dbReference type="HAMAP-Rule" id="MF_01057"/>
    </source>
</evidence>
<dbReference type="EMBL" id="BSNK01000002">
    <property type="protein sequence ID" value="GLQ24016.1"/>
    <property type="molecule type" value="Genomic_DNA"/>
</dbReference>
<sequence length="235" mass="26552">MTQGVNRGQCAGMSFNPEQDRFRTFGRAKGRTLSPAQAELIETHWPRLEIKPGDALPPAPRWLEIGYGTGTHLIHLAKTHPEVSILGAEPFLNGTAKAVKAVADGGLNNVHLFRGDVRELMAEMPDSCLSRVYILFPDPWPKARHNKRRLIRTAFIEELYRVVEPGGRLTFASDIPHYVDWALTRFRTHSHKVGGGFDWAGGDPKQPPEGWPGTKYEAKARREGRTPYWFEFDRL</sequence>
<feature type="binding site" evidence="7">
    <location>
        <position position="142"/>
    </location>
    <ligand>
        <name>substrate</name>
    </ligand>
</feature>
<accession>A0ABQ5V8Z1</accession>
<gene>
    <name evidence="7 9" type="primary">trmB</name>
    <name evidence="9" type="ORF">GCM10007853_18900</name>
</gene>
<comment type="function">
    <text evidence="2 7">Catalyzes the formation of N(7)-methylguanine at position 46 (m7G46) in tRNA.</text>
</comment>
<evidence type="ECO:0000256" key="5">
    <source>
        <dbReference type="ARBA" id="ARBA00022691"/>
    </source>
</evidence>
<keyword evidence="3 7" id="KW-0489">Methyltransferase</keyword>
<dbReference type="PANTHER" id="PTHR23417:SF14">
    <property type="entry name" value="PENTACOTRIPEPTIDE-REPEAT REGION OF PRORP DOMAIN-CONTAINING PROTEIN"/>
    <property type="match status" value="1"/>
</dbReference>
<evidence type="ECO:0000256" key="2">
    <source>
        <dbReference type="ARBA" id="ARBA00003015"/>
    </source>
</evidence>
<dbReference type="InterPro" id="IPR003358">
    <property type="entry name" value="tRNA_(Gua-N-7)_MeTrfase_Trmb"/>
</dbReference>
<evidence type="ECO:0000256" key="1">
    <source>
        <dbReference type="ARBA" id="ARBA00000142"/>
    </source>
</evidence>
<proteinExistence type="inferred from homology"/>
<dbReference type="Gene3D" id="3.40.50.150">
    <property type="entry name" value="Vaccinia Virus protein VP39"/>
    <property type="match status" value="1"/>
</dbReference>
<feature type="binding site" evidence="7">
    <location>
        <position position="138"/>
    </location>
    <ligand>
        <name>S-adenosyl-L-methionine</name>
        <dbReference type="ChEBI" id="CHEBI:59789"/>
    </ligand>
</feature>
<dbReference type="PANTHER" id="PTHR23417">
    <property type="entry name" value="3-DEOXY-D-MANNO-OCTULOSONIC-ACID TRANSFERASE/TRNA GUANINE-N 7 - -METHYLTRANSFERASE"/>
    <property type="match status" value="1"/>
</dbReference>
<dbReference type="InterPro" id="IPR029063">
    <property type="entry name" value="SAM-dependent_MTases_sf"/>
</dbReference>
<dbReference type="CDD" id="cd02440">
    <property type="entry name" value="AdoMet_MTases"/>
    <property type="match status" value="1"/>
</dbReference>
<evidence type="ECO:0000313" key="9">
    <source>
        <dbReference type="EMBL" id="GLQ24016.1"/>
    </source>
</evidence>
<dbReference type="PROSITE" id="PS51625">
    <property type="entry name" value="SAM_MT_TRMB"/>
    <property type="match status" value="1"/>
</dbReference>
<feature type="binding site" evidence="7">
    <location>
        <position position="116"/>
    </location>
    <ligand>
        <name>S-adenosyl-L-methionine</name>
        <dbReference type="ChEBI" id="CHEBI:59789"/>
    </ligand>
</feature>
<evidence type="ECO:0000256" key="3">
    <source>
        <dbReference type="ARBA" id="ARBA00022603"/>
    </source>
</evidence>
<dbReference type="Proteomes" id="UP001161391">
    <property type="component" value="Unassembled WGS sequence"/>
</dbReference>
<evidence type="ECO:0000313" key="10">
    <source>
        <dbReference type="Proteomes" id="UP001161391"/>
    </source>
</evidence>
<evidence type="ECO:0000256" key="4">
    <source>
        <dbReference type="ARBA" id="ARBA00022679"/>
    </source>
</evidence>
<evidence type="ECO:0000256" key="8">
    <source>
        <dbReference type="SAM" id="MobiDB-lite"/>
    </source>
</evidence>
<name>A0ABQ5V8Z1_9PROT</name>
<reference evidence="9" key="1">
    <citation type="journal article" date="2014" name="Int. J. Syst. Evol. Microbiol.">
        <title>Complete genome of a new Firmicutes species belonging to the dominant human colonic microbiota ('Ruminococcus bicirculans') reveals two chromosomes and a selective capacity to utilize plant glucans.</title>
        <authorList>
            <consortium name="NISC Comparative Sequencing Program"/>
            <person name="Wegmann U."/>
            <person name="Louis P."/>
            <person name="Goesmann A."/>
            <person name="Henrissat B."/>
            <person name="Duncan S.H."/>
            <person name="Flint H.J."/>
        </authorList>
    </citation>
    <scope>NUCLEOTIDE SEQUENCE</scope>
    <source>
        <strain evidence="9">NBRC 108219</strain>
    </source>
</reference>
<organism evidence="9 10">
    <name type="scientific">Algimonas ampicilliniresistens</name>
    <dbReference type="NCBI Taxonomy" id="1298735"/>
    <lineage>
        <taxon>Bacteria</taxon>
        <taxon>Pseudomonadati</taxon>
        <taxon>Pseudomonadota</taxon>
        <taxon>Alphaproteobacteria</taxon>
        <taxon>Maricaulales</taxon>
        <taxon>Robiginitomaculaceae</taxon>
        <taxon>Algimonas</taxon>
    </lineage>
</organism>
<keyword evidence="5 7" id="KW-0949">S-adenosyl-L-methionine</keyword>
<comment type="catalytic activity">
    <reaction evidence="1 7">
        <text>guanosine(46) in tRNA + S-adenosyl-L-methionine = N(7)-methylguanosine(46) in tRNA + S-adenosyl-L-homocysteine</text>
        <dbReference type="Rhea" id="RHEA:42708"/>
        <dbReference type="Rhea" id="RHEA-COMP:10188"/>
        <dbReference type="Rhea" id="RHEA-COMP:10189"/>
        <dbReference type="ChEBI" id="CHEBI:57856"/>
        <dbReference type="ChEBI" id="CHEBI:59789"/>
        <dbReference type="ChEBI" id="CHEBI:74269"/>
        <dbReference type="ChEBI" id="CHEBI:74480"/>
        <dbReference type="EC" id="2.1.1.33"/>
    </reaction>
</comment>
<feature type="binding site" evidence="7">
    <location>
        <position position="64"/>
    </location>
    <ligand>
        <name>S-adenosyl-L-methionine</name>
        <dbReference type="ChEBI" id="CHEBI:59789"/>
    </ligand>
</feature>
<keyword evidence="4 7" id="KW-0808">Transferase</keyword>
<reference evidence="9" key="2">
    <citation type="submission" date="2023-01" db="EMBL/GenBank/DDBJ databases">
        <title>Draft genome sequence of Algimonas ampicilliniresistens strain NBRC 108219.</title>
        <authorList>
            <person name="Sun Q."/>
            <person name="Mori K."/>
        </authorList>
    </citation>
    <scope>NUCLEOTIDE SEQUENCE</scope>
    <source>
        <strain evidence="9">NBRC 108219</strain>
    </source>
</reference>
<feature type="binding site" evidence="7">
    <location>
        <begin position="214"/>
        <end position="217"/>
    </location>
    <ligand>
        <name>substrate</name>
    </ligand>
</feature>
<dbReference type="HAMAP" id="MF_01057">
    <property type="entry name" value="tRNA_methyltr_TrmB"/>
    <property type="match status" value="1"/>
</dbReference>
<evidence type="ECO:0000256" key="6">
    <source>
        <dbReference type="ARBA" id="ARBA00022694"/>
    </source>
</evidence>
<feature type="region of interest" description="Interaction with RNA" evidence="7">
    <location>
        <begin position="144"/>
        <end position="149"/>
    </location>
</feature>
<comment type="pathway">
    <text evidence="7">tRNA modification; N(7)-methylguanine-tRNA biosynthesis.</text>
</comment>
<feature type="region of interest" description="Disordered" evidence="8">
    <location>
        <begin position="197"/>
        <end position="217"/>
    </location>
</feature>
<feature type="binding site" evidence="7">
    <location>
        <position position="174"/>
    </location>
    <ligand>
        <name>substrate</name>
    </ligand>
</feature>
<protein>
    <recommendedName>
        <fullName evidence="7">tRNA (guanine-N(7)-)-methyltransferase</fullName>
        <ecNumber evidence="7">2.1.1.33</ecNumber>
    </recommendedName>
    <alternativeName>
        <fullName evidence="7">tRNA (guanine(46)-N(7))-methyltransferase</fullName>
    </alternativeName>
    <alternativeName>
        <fullName evidence="7">tRNA(m7G46)-methyltransferase</fullName>
    </alternativeName>
</protein>
<dbReference type="SUPFAM" id="SSF53335">
    <property type="entry name" value="S-adenosyl-L-methionine-dependent methyltransferases"/>
    <property type="match status" value="1"/>
</dbReference>
<keyword evidence="6 7" id="KW-0819">tRNA processing</keyword>
<dbReference type="NCBIfam" id="TIGR00091">
    <property type="entry name" value="tRNA (guanosine(46)-N7)-methyltransferase TrmB"/>
    <property type="match status" value="1"/>
</dbReference>
<comment type="caution">
    <text evidence="9">The sequence shown here is derived from an EMBL/GenBank/DDBJ whole genome shotgun (WGS) entry which is preliminary data.</text>
</comment>
<dbReference type="Pfam" id="PF02390">
    <property type="entry name" value="Methyltransf_4"/>
    <property type="match status" value="1"/>
</dbReference>
<dbReference type="InterPro" id="IPR055361">
    <property type="entry name" value="tRNA_methyltr_TrmB_bact"/>
</dbReference>
<feature type="binding site" evidence="7">
    <location>
        <position position="89"/>
    </location>
    <ligand>
        <name>S-adenosyl-L-methionine</name>
        <dbReference type="ChEBI" id="CHEBI:59789"/>
    </ligand>
</feature>
<comment type="similarity">
    <text evidence="7">Belongs to the class I-like SAM-binding methyltransferase superfamily. TrmB family.</text>
</comment>
<keyword evidence="10" id="KW-1185">Reference proteome</keyword>